<protein>
    <submittedName>
        <fullName evidence="3">Alcohol dehydrogenase zinc-binding domain protein</fullName>
    </submittedName>
</protein>
<dbReference type="EMBL" id="CP002026">
    <property type="protein sequence ID" value="ADH88531.1"/>
    <property type="molecule type" value="Genomic_DNA"/>
</dbReference>
<organism evidence="3 4">
    <name type="scientific">Ancylobacter novellus (strain ATCC 8093 / DSM 506 / JCM 20403 / CCM 1077 / IAM 12100 / NBRC 12443 / NCIMB 10456)</name>
    <name type="common">Starkeya novella</name>
    <dbReference type="NCBI Taxonomy" id="639283"/>
    <lineage>
        <taxon>Bacteria</taxon>
        <taxon>Pseudomonadati</taxon>
        <taxon>Pseudomonadota</taxon>
        <taxon>Alphaproteobacteria</taxon>
        <taxon>Hyphomicrobiales</taxon>
        <taxon>Xanthobacteraceae</taxon>
        <taxon>Ancylobacter</taxon>
    </lineage>
</organism>
<dbReference type="InterPro" id="IPR020843">
    <property type="entry name" value="ER"/>
</dbReference>
<evidence type="ECO:0000313" key="4">
    <source>
        <dbReference type="Proteomes" id="UP000006633"/>
    </source>
</evidence>
<dbReference type="AlphaFoldDB" id="D7A7T3"/>
<reference evidence="3 4" key="1">
    <citation type="journal article" date="2012" name="Stand. Genomic Sci.">
        <title>Complete genome sequence of the facultatively chemolithoautotrophic and methylotrophic alpha Proteobacterium Starkeya novella type strain (ATCC 8093(T)).</title>
        <authorList>
            <person name="Kappler U."/>
            <person name="Davenport K."/>
            <person name="Beatson S."/>
            <person name="Lucas S."/>
            <person name="Lapidus A."/>
            <person name="Copeland A."/>
            <person name="Berry K.W."/>
            <person name="Glavina Del Rio T."/>
            <person name="Hammon N."/>
            <person name="Dalin E."/>
            <person name="Tice H."/>
            <person name="Pitluck S."/>
            <person name="Richardson P."/>
            <person name="Bruce D."/>
            <person name="Goodwin L.A."/>
            <person name="Han C."/>
            <person name="Tapia R."/>
            <person name="Detter J.C."/>
            <person name="Chang Y.J."/>
            <person name="Jeffries C.D."/>
            <person name="Land M."/>
            <person name="Hauser L."/>
            <person name="Kyrpides N.C."/>
            <person name="Goker M."/>
            <person name="Ivanova N."/>
            <person name="Klenk H.P."/>
            <person name="Woyke T."/>
        </authorList>
    </citation>
    <scope>NUCLEOTIDE SEQUENCE [LARGE SCALE GENOMIC DNA]</scope>
    <source>
        <strain evidence="4">ATCC 8093 / DSM 506 / JCM 20403 / CCM 1077 / IAM 12100 / NBRC 12443 / NCIMB 10456</strain>
    </source>
</reference>
<dbReference type="STRING" id="639283.Snov_1215"/>
<accession>D7A7T3</accession>
<dbReference type="RefSeq" id="WP_013166036.1">
    <property type="nucleotide sequence ID" value="NC_014217.1"/>
</dbReference>
<proteinExistence type="predicted"/>
<feature type="domain" description="Enoyl reductase (ER)" evidence="2">
    <location>
        <begin position="10"/>
        <end position="325"/>
    </location>
</feature>
<dbReference type="InterPro" id="IPR011032">
    <property type="entry name" value="GroES-like_sf"/>
</dbReference>
<dbReference type="SUPFAM" id="SSF51735">
    <property type="entry name" value="NAD(P)-binding Rossmann-fold domains"/>
    <property type="match status" value="1"/>
</dbReference>
<dbReference type="InterPro" id="IPR036291">
    <property type="entry name" value="NAD(P)-bd_dom_sf"/>
</dbReference>
<dbReference type="InterPro" id="IPR051603">
    <property type="entry name" value="Zinc-ADH_QOR/CCCR"/>
</dbReference>
<dbReference type="SMART" id="SM00829">
    <property type="entry name" value="PKS_ER"/>
    <property type="match status" value="1"/>
</dbReference>
<sequence>MRAQLLTAHGGPENFELRDVEQPIIQPGTVLVRIAAAAINRIDVRIREGLPIGADLPAILGSDFAGEIAAVGDGVDGFQPGDEVYGFAGGVRGQEGGALAEYILADARLVALKPRNLPMREAAALPLVSITAWDALDRAGATAEDHILVHGGVGGVGHVGVQLAKARGARVATTVPSQAAAGIARSLGADDTIDFTREEVADYVRRLTGGHGFDVVVDTVGGANLDKSFEAAGFYGRVVGTAGRSTNDLSPMHAKSLSLSIVFVMIPMLYGIGRERHGRILHELAELVEGGKLRPLIDERPFTLEQVPDAYRYLESGRATGKIVIDIV</sequence>
<dbReference type="SUPFAM" id="SSF50129">
    <property type="entry name" value="GroES-like"/>
    <property type="match status" value="1"/>
</dbReference>
<evidence type="ECO:0000313" key="3">
    <source>
        <dbReference type="EMBL" id="ADH88531.1"/>
    </source>
</evidence>
<dbReference type="PANTHER" id="PTHR44154:SF1">
    <property type="entry name" value="QUINONE OXIDOREDUCTASE"/>
    <property type="match status" value="1"/>
</dbReference>
<dbReference type="Proteomes" id="UP000006633">
    <property type="component" value="Chromosome"/>
</dbReference>
<dbReference type="PANTHER" id="PTHR44154">
    <property type="entry name" value="QUINONE OXIDOREDUCTASE"/>
    <property type="match status" value="1"/>
</dbReference>
<dbReference type="OrthoDB" id="4190732at2"/>
<keyword evidence="1" id="KW-0521">NADP</keyword>
<dbReference type="Gene3D" id="3.40.50.720">
    <property type="entry name" value="NAD(P)-binding Rossmann-like Domain"/>
    <property type="match status" value="1"/>
</dbReference>
<gene>
    <name evidence="3" type="ordered locus">Snov_1215</name>
</gene>
<evidence type="ECO:0000256" key="1">
    <source>
        <dbReference type="ARBA" id="ARBA00022857"/>
    </source>
</evidence>
<keyword evidence="4" id="KW-1185">Reference proteome</keyword>
<dbReference type="HOGENOM" id="CLU_026673_3_3_5"/>
<evidence type="ECO:0000259" key="2">
    <source>
        <dbReference type="SMART" id="SM00829"/>
    </source>
</evidence>
<dbReference type="KEGG" id="sno:Snov_1215"/>
<name>D7A7T3_ANCN5</name>
<dbReference type="CDD" id="cd08272">
    <property type="entry name" value="MDR6"/>
    <property type="match status" value="1"/>
</dbReference>
<dbReference type="Pfam" id="PF13602">
    <property type="entry name" value="ADH_zinc_N_2"/>
    <property type="match status" value="1"/>
</dbReference>
<dbReference type="InterPro" id="IPR013154">
    <property type="entry name" value="ADH-like_N"/>
</dbReference>
<dbReference type="Pfam" id="PF08240">
    <property type="entry name" value="ADH_N"/>
    <property type="match status" value="1"/>
</dbReference>
<dbReference type="Gene3D" id="3.90.180.10">
    <property type="entry name" value="Medium-chain alcohol dehydrogenases, catalytic domain"/>
    <property type="match status" value="1"/>
</dbReference>
<dbReference type="eggNOG" id="COG0604">
    <property type="taxonomic scope" value="Bacteria"/>
</dbReference>
<dbReference type="GO" id="GO:0016491">
    <property type="term" value="F:oxidoreductase activity"/>
    <property type="evidence" value="ECO:0007669"/>
    <property type="project" value="InterPro"/>
</dbReference>